<proteinExistence type="predicted"/>
<name>A0A0F9J403_9ZZZZ</name>
<keyword evidence="1" id="KW-0175">Coiled coil</keyword>
<organism evidence="2">
    <name type="scientific">marine sediment metagenome</name>
    <dbReference type="NCBI Taxonomy" id="412755"/>
    <lineage>
        <taxon>unclassified sequences</taxon>
        <taxon>metagenomes</taxon>
        <taxon>ecological metagenomes</taxon>
    </lineage>
</organism>
<feature type="coiled-coil region" evidence="1">
    <location>
        <begin position="3"/>
        <end position="30"/>
    </location>
</feature>
<gene>
    <name evidence="2" type="ORF">LCGC14_1870280</name>
</gene>
<reference evidence="2" key="1">
    <citation type="journal article" date="2015" name="Nature">
        <title>Complex archaea that bridge the gap between prokaryotes and eukaryotes.</title>
        <authorList>
            <person name="Spang A."/>
            <person name="Saw J.H."/>
            <person name="Jorgensen S.L."/>
            <person name="Zaremba-Niedzwiedzka K."/>
            <person name="Martijn J."/>
            <person name="Lind A.E."/>
            <person name="van Eijk R."/>
            <person name="Schleper C."/>
            <person name="Guy L."/>
            <person name="Ettema T.J."/>
        </authorList>
    </citation>
    <scope>NUCLEOTIDE SEQUENCE</scope>
</reference>
<evidence type="ECO:0000256" key="1">
    <source>
        <dbReference type="SAM" id="Coils"/>
    </source>
</evidence>
<protein>
    <submittedName>
        <fullName evidence="2">Uncharacterized protein</fullName>
    </submittedName>
</protein>
<accession>A0A0F9J403</accession>
<sequence length="37" mass="4560">MTKIDYMELIQDLQEEVRNLEERLKKHENNIDHPHEA</sequence>
<dbReference type="AlphaFoldDB" id="A0A0F9J403"/>
<evidence type="ECO:0000313" key="2">
    <source>
        <dbReference type="EMBL" id="KKL93887.1"/>
    </source>
</evidence>
<dbReference type="EMBL" id="LAZR01019074">
    <property type="protein sequence ID" value="KKL93887.1"/>
    <property type="molecule type" value="Genomic_DNA"/>
</dbReference>
<comment type="caution">
    <text evidence="2">The sequence shown here is derived from an EMBL/GenBank/DDBJ whole genome shotgun (WGS) entry which is preliminary data.</text>
</comment>